<comment type="caution">
    <text evidence="2">The sequence shown here is derived from an EMBL/GenBank/DDBJ whole genome shotgun (WGS) entry which is preliminary data.</text>
</comment>
<feature type="domain" description="DUF4097" evidence="1">
    <location>
        <begin position="96"/>
        <end position="327"/>
    </location>
</feature>
<protein>
    <submittedName>
        <fullName evidence="2">DUF4097 family beta strand repeat protein</fullName>
    </submittedName>
</protein>
<reference evidence="2" key="1">
    <citation type="submission" date="2020-08" db="EMBL/GenBank/DDBJ databases">
        <title>Genome public.</title>
        <authorList>
            <person name="Liu C."/>
            <person name="Sun Q."/>
        </authorList>
    </citation>
    <scope>NUCLEOTIDE SEQUENCE</scope>
    <source>
        <strain evidence="2">NSJ-33</strain>
    </source>
</reference>
<dbReference type="Proteomes" id="UP000610760">
    <property type="component" value="Unassembled WGS sequence"/>
</dbReference>
<proteinExistence type="predicted"/>
<sequence length="331" mass="35313">MKKSTVIMLCVGFALLVMGGAVFALTFSMGAIGYEGDFFQFGFGRHGADEPYIYDDNSYDGRETYTYGGKVYENKSLALEGANARFTQVELQLGLADTTVTQDGGPAYVKSENFPEGKLSFEVADGKLIVKDLSRNINFNFGIRQPKRQRKLTINLPPDAELAAMKCDRGVGDLSVKGISAGTLTVTDGVGSLYMENVSTNRLSLSSGVGDTTVKGLTCKGDADLTRGVGDMDVEGANIEGAVKITGGTGDFDLTGIVKGDISLEAGVGDCDLKLLGEPGDYYFTLDKGVGDLSIDDIEFSSKQKTYGQPDAPYKIDLRGGVGEIDVEFMQ</sequence>
<dbReference type="RefSeq" id="WP_249294487.1">
    <property type="nucleotide sequence ID" value="NZ_JACRSV010000001.1"/>
</dbReference>
<evidence type="ECO:0000259" key="1">
    <source>
        <dbReference type="Pfam" id="PF13349"/>
    </source>
</evidence>
<name>A0A926E4X2_9FIRM</name>
<accession>A0A926E4X2</accession>
<dbReference type="AlphaFoldDB" id="A0A926E4X2"/>
<evidence type="ECO:0000313" key="3">
    <source>
        <dbReference type="Proteomes" id="UP000610760"/>
    </source>
</evidence>
<gene>
    <name evidence="2" type="ORF">H8710_05850</name>
</gene>
<organism evidence="2 3">
    <name type="scientific">Fumia xinanensis</name>
    <dbReference type="NCBI Taxonomy" id="2763659"/>
    <lineage>
        <taxon>Bacteria</taxon>
        <taxon>Bacillati</taxon>
        <taxon>Bacillota</taxon>
        <taxon>Clostridia</taxon>
        <taxon>Eubacteriales</taxon>
        <taxon>Oscillospiraceae</taxon>
        <taxon>Fumia</taxon>
    </lineage>
</organism>
<dbReference type="Gene3D" id="2.160.20.120">
    <property type="match status" value="1"/>
</dbReference>
<dbReference type="InterPro" id="IPR025164">
    <property type="entry name" value="Toastrack_DUF4097"/>
</dbReference>
<dbReference type="EMBL" id="JACRSV010000001">
    <property type="protein sequence ID" value="MBC8559595.1"/>
    <property type="molecule type" value="Genomic_DNA"/>
</dbReference>
<keyword evidence="3" id="KW-1185">Reference proteome</keyword>
<dbReference type="Pfam" id="PF13349">
    <property type="entry name" value="DUF4097"/>
    <property type="match status" value="1"/>
</dbReference>
<evidence type="ECO:0000313" key="2">
    <source>
        <dbReference type="EMBL" id="MBC8559595.1"/>
    </source>
</evidence>